<keyword evidence="2" id="KW-1185">Reference proteome</keyword>
<reference evidence="1" key="1">
    <citation type="submission" date="2022-03" db="EMBL/GenBank/DDBJ databases">
        <title>Draft Genome Sequence of Firmicute Strain S0AB, a Heterotrophic Iron/Sulfur-Oxidizing Extreme Acidophile.</title>
        <authorList>
            <person name="Vergara E."/>
            <person name="Pakostova E."/>
            <person name="Johnson D.B."/>
            <person name="Holmes D.S."/>
        </authorList>
    </citation>
    <scope>NUCLEOTIDE SEQUENCE</scope>
    <source>
        <strain evidence="1">S0AB</strain>
    </source>
</reference>
<dbReference type="Proteomes" id="UP001139263">
    <property type="component" value="Unassembled WGS sequence"/>
</dbReference>
<evidence type="ECO:0000313" key="2">
    <source>
        <dbReference type="Proteomes" id="UP001139263"/>
    </source>
</evidence>
<name>A0A9X1VBY9_9BACL</name>
<proteinExistence type="predicted"/>
<comment type="caution">
    <text evidence="1">The sequence shown here is derived from an EMBL/GenBank/DDBJ whole genome shotgun (WGS) entry which is preliminary data.</text>
</comment>
<organism evidence="1 2">
    <name type="scientific">Sulfoacidibacillus ferrooxidans</name>
    <dbReference type="NCBI Taxonomy" id="2005001"/>
    <lineage>
        <taxon>Bacteria</taxon>
        <taxon>Bacillati</taxon>
        <taxon>Bacillota</taxon>
        <taxon>Bacilli</taxon>
        <taxon>Bacillales</taxon>
        <taxon>Alicyclobacillaceae</taxon>
        <taxon>Sulfoacidibacillus</taxon>
    </lineage>
</organism>
<accession>A0A9X1VBY9</accession>
<evidence type="ECO:0000313" key="1">
    <source>
        <dbReference type="EMBL" id="MCI0184520.1"/>
    </source>
</evidence>
<dbReference type="EMBL" id="JALBUF010000016">
    <property type="protein sequence ID" value="MCI0184520.1"/>
    <property type="molecule type" value="Genomic_DNA"/>
</dbReference>
<protein>
    <submittedName>
        <fullName evidence="1">Uncharacterized protein</fullName>
    </submittedName>
</protein>
<dbReference type="RefSeq" id="WP_241716269.1">
    <property type="nucleotide sequence ID" value="NZ_JALBUF010000016.1"/>
</dbReference>
<gene>
    <name evidence="1" type="ORF">MM817_02817</name>
</gene>
<dbReference type="AlphaFoldDB" id="A0A9X1VBY9"/>
<sequence>MALDPRLVDAFRARIANPLYWRRAHHCLRNNCSRELLSTPDGCAAFVDHMSSVMNVSISPTQRANAVNWLYAQRIDPRHPWHQSRMWSMVHGA</sequence>